<dbReference type="EC" id="4.2.1.2" evidence="4"/>
<dbReference type="InterPro" id="IPR036660">
    <property type="entry name" value="Fe-S_hydroAse_TtdB_cat_sf"/>
</dbReference>
<comment type="similarity">
    <text evidence="1">Belongs to the class-I fumarase family.</text>
</comment>
<dbReference type="AlphaFoldDB" id="A0A645EJG8"/>
<proteinExistence type="inferred from homology"/>
<evidence type="ECO:0000256" key="1">
    <source>
        <dbReference type="ARBA" id="ARBA00008876"/>
    </source>
</evidence>
<accession>A0A645EJG8</accession>
<dbReference type="GO" id="GO:0004333">
    <property type="term" value="F:fumarate hydratase activity"/>
    <property type="evidence" value="ECO:0007669"/>
    <property type="project" value="UniProtKB-EC"/>
</dbReference>
<protein>
    <submittedName>
        <fullName evidence="4">Fumarate hydratase class I, aerobic</fullName>
        <ecNumber evidence="4">4.2.1.2</ecNumber>
    </submittedName>
</protein>
<dbReference type="NCBIfam" id="TIGR00723">
    <property type="entry name" value="ttdB_fumA_fumB"/>
    <property type="match status" value="1"/>
</dbReference>
<dbReference type="Pfam" id="PF05683">
    <property type="entry name" value="Fumerase_C"/>
    <property type="match status" value="1"/>
</dbReference>
<reference evidence="4" key="1">
    <citation type="submission" date="2019-08" db="EMBL/GenBank/DDBJ databases">
        <authorList>
            <person name="Kucharzyk K."/>
            <person name="Murdoch R.W."/>
            <person name="Higgins S."/>
            <person name="Loffler F."/>
        </authorList>
    </citation>
    <scope>NUCLEOTIDE SEQUENCE</scope>
</reference>
<name>A0A645EJG8_9ZZZZ</name>
<dbReference type="PANTHER" id="PTHR43351">
    <property type="entry name" value="L(+)-TARTRATE DEHYDRATASE SUBUNIT BETA"/>
    <property type="match status" value="1"/>
</dbReference>
<keyword evidence="2 4" id="KW-0456">Lyase</keyword>
<feature type="domain" description="Fe-S hydro-lyase tartrate dehydratase beta-type catalytic" evidence="3">
    <location>
        <begin position="2"/>
        <end position="173"/>
    </location>
</feature>
<evidence type="ECO:0000256" key="2">
    <source>
        <dbReference type="ARBA" id="ARBA00023239"/>
    </source>
</evidence>
<evidence type="ECO:0000259" key="3">
    <source>
        <dbReference type="Pfam" id="PF05683"/>
    </source>
</evidence>
<sequence length="186" mass="19812">MIEITTPFTRRQADALRAGDRVLLTGTLYTARDAAHARLCDALHRGEALPFDLQDAIIYYVGPTPPKPGNVIGSAGPTTSYRMDAYTPPLLARGLRGMVGKGLRGSAAVEAMQAAHAVYFGAIGGTGALIGRSIKTAEVIAYDDLGTEAVRRLTVEKLPLTVVIDTQGGNLYELGPQRYLAQQQEG</sequence>
<dbReference type="Gene3D" id="3.20.130.10">
    <property type="entry name" value="Fe-S hydro-lyase, tartrate dehydratase beta-type, catalytic domain"/>
    <property type="match status" value="1"/>
</dbReference>
<dbReference type="InterPro" id="IPR004647">
    <property type="entry name" value="Fe-S_hydro-lyase_TtdB-typ_cat"/>
</dbReference>
<dbReference type="NCBIfam" id="NF005310">
    <property type="entry name" value="PRK06842.1"/>
    <property type="match status" value="1"/>
</dbReference>
<evidence type="ECO:0000313" key="4">
    <source>
        <dbReference type="EMBL" id="MPN02158.1"/>
    </source>
</evidence>
<dbReference type="PANTHER" id="PTHR43351:SF2">
    <property type="entry name" value="L(+)-TARTRATE DEHYDRATASE SUBUNIT BETA-RELATED"/>
    <property type="match status" value="1"/>
</dbReference>
<gene>
    <name evidence="4" type="primary">fumA_16</name>
    <name evidence="4" type="ORF">SDC9_149371</name>
</gene>
<organism evidence="4">
    <name type="scientific">bioreactor metagenome</name>
    <dbReference type="NCBI Taxonomy" id="1076179"/>
    <lineage>
        <taxon>unclassified sequences</taxon>
        <taxon>metagenomes</taxon>
        <taxon>ecological metagenomes</taxon>
    </lineage>
</organism>
<comment type="caution">
    <text evidence="4">The sequence shown here is derived from an EMBL/GenBank/DDBJ whole genome shotgun (WGS) entry which is preliminary data.</text>
</comment>
<dbReference type="EMBL" id="VSSQ01048119">
    <property type="protein sequence ID" value="MPN02158.1"/>
    <property type="molecule type" value="Genomic_DNA"/>
</dbReference>
<dbReference type="SUPFAM" id="SSF117457">
    <property type="entry name" value="FumA C-terminal domain-like"/>
    <property type="match status" value="1"/>
</dbReference>